<evidence type="ECO:0000256" key="6">
    <source>
        <dbReference type="SAM" id="SignalP"/>
    </source>
</evidence>
<feature type="domain" description="HYR" evidence="8">
    <location>
        <begin position="353"/>
        <end position="446"/>
    </location>
</feature>
<dbReference type="Gene3D" id="2.10.70.10">
    <property type="entry name" value="Complement Module, domain 1"/>
    <property type="match status" value="2"/>
</dbReference>
<evidence type="ECO:0000259" key="7">
    <source>
        <dbReference type="PROSITE" id="PS50026"/>
    </source>
</evidence>
<dbReference type="InterPro" id="IPR001881">
    <property type="entry name" value="EGF-like_Ca-bd_dom"/>
</dbReference>
<keyword evidence="6" id="KW-0732">Signal</keyword>
<reference evidence="10 11" key="1">
    <citation type="submission" date="2020-06" db="EMBL/GenBank/DDBJ databases">
        <authorList>
            <person name="Li R."/>
            <person name="Bekaert M."/>
        </authorList>
    </citation>
    <scope>NUCLEOTIDE SEQUENCE [LARGE SCALE GENOMIC DNA]</scope>
    <source>
        <strain evidence="11">wild</strain>
    </source>
</reference>
<evidence type="ECO:0000259" key="8">
    <source>
        <dbReference type="PROSITE" id="PS50825"/>
    </source>
</evidence>
<dbReference type="InterPro" id="IPR009030">
    <property type="entry name" value="Growth_fac_rcpt_cys_sf"/>
</dbReference>
<comment type="caution">
    <text evidence="3">Lacks conserved residue(s) required for the propagation of feature annotation.</text>
</comment>
<gene>
    <name evidence="10" type="ORF">MCOR_20239</name>
</gene>
<organism evidence="10 11">
    <name type="scientific">Mytilus coruscus</name>
    <name type="common">Sea mussel</name>
    <dbReference type="NCBI Taxonomy" id="42192"/>
    <lineage>
        <taxon>Eukaryota</taxon>
        <taxon>Metazoa</taxon>
        <taxon>Spiralia</taxon>
        <taxon>Lophotrochozoa</taxon>
        <taxon>Mollusca</taxon>
        <taxon>Bivalvia</taxon>
        <taxon>Autobranchia</taxon>
        <taxon>Pteriomorphia</taxon>
        <taxon>Mytilida</taxon>
        <taxon>Mytiloidea</taxon>
        <taxon>Mytilidae</taxon>
        <taxon>Mytilinae</taxon>
        <taxon>Mytilus</taxon>
    </lineage>
</organism>
<dbReference type="SMART" id="SM00179">
    <property type="entry name" value="EGF_CA"/>
    <property type="match status" value="2"/>
</dbReference>
<dbReference type="InterPro" id="IPR000436">
    <property type="entry name" value="Sushi_SCR_CCP_dom"/>
</dbReference>
<feature type="disulfide bond" evidence="3">
    <location>
        <begin position="1050"/>
        <end position="1059"/>
    </location>
</feature>
<dbReference type="PROSITE" id="PS50825">
    <property type="entry name" value="HYR"/>
    <property type="match status" value="2"/>
</dbReference>
<dbReference type="InterPro" id="IPR003410">
    <property type="entry name" value="HYR_dom"/>
</dbReference>
<feature type="disulfide bond" evidence="3">
    <location>
        <begin position="1088"/>
        <end position="1097"/>
    </location>
</feature>
<dbReference type="OrthoDB" id="6147614at2759"/>
<dbReference type="SMART" id="SM00209">
    <property type="entry name" value="TSP1"/>
    <property type="match status" value="1"/>
</dbReference>
<keyword evidence="3" id="KW-0245">EGF-like domain</keyword>
<evidence type="ECO:0000256" key="5">
    <source>
        <dbReference type="SAM" id="MobiDB-lite"/>
    </source>
</evidence>
<dbReference type="SUPFAM" id="SSF57184">
    <property type="entry name" value="Growth factor receptor domain"/>
    <property type="match status" value="1"/>
</dbReference>
<dbReference type="SUPFAM" id="SSF82895">
    <property type="entry name" value="TSP-1 type 1 repeat"/>
    <property type="match status" value="1"/>
</dbReference>
<dbReference type="SUPFAM" id="SSF57535">
    <property type="entry name" value="Complement control module/SCR domain"/>
    <property type="match status" value="4"/>
</dbReference>
<keyword evidence="1" id="KW-0677">Repeat</keyword>
<dbReference type="FunFam" id="2.20.100.10:FF:000001">
    <property type="entry name" value="semaphorin-5A isoform X1"/>
    <property type="match status" value="1"/>
</dbReference>
<dbReference type="PROSITE" id="PS50026">
    <property type="entry name" value="EGF_3"/>
    <property type="match status" value="2"/>
</dbReference>
<evidence type="ECO:0000313" key="10">
    <source>
        <dbReference type="EMBL" id="CAC5384616.1"/>
    </source>
</evidence>
<dbReference type="SUPFAM" id="SSF57196">
    <property type="entry name" value="EGF/Laminin"/>
    <property type="match status" value="2"/>
</dbReference>
<dbReference type="InterPro" id="IPR000884">
    <property type="entry name" value="TSP1_rpt"/>
</dbReference>
<evidence type="ECO:0000259" key="9">
    <source>
        <dbReference type="PROSITE" id="PS50923"/>
    </source>
</evidence>
<dbReference type="InterPro" id="IPR043555">
    <property type="entry name" value="SRPX-like"/>
</dbReference>
<dbReference type="Gene3D" id="2.20.100.10">
    <property type="entry name" value="Thrombospondin type-1 (TSP1) repeat"/>
    <property type="match status" value="1"/>
</dbReference>
<evidence type="ECO:0000256" key="3">
    <source>
        <dbReference type="PROSITE-ProRule" id="PRU00076"/>
    </source>
</evidence>
<keyword evidence="4" id="KW-0768">Sushi</keyword>
<keyword evidence="2 3" id="KW-1015">Disulfide bond</keyword>
<protein>
    <recommendedName>
        <fullName evidence="12">Sushi, von Willebrand factor type A, EGF and pentraxin domain-containing protein 1</fullName>
    </recommendedName>
</protein>
<feature type="compositionally biased region" description="Basic and acidic residues" evidence="5">
    <location>
        <begin position="1438"/>
        <end position="1454"/>
    </location>
</feature>
<dbReference type="PROSITE" id="PS00010">
    <property type="entry name" value="ASX_HYDROXYL"/>
    <property type="match status" value="1"/>
</dbReference>
<proteinExistence type="predicted"/>
<feature type="region of interest" description="Disordered" evidence="5">
    <location>
        <begin position="1431"/>
        <end position="1454"/>
    </location>
</feature>
<dbReference type="InterPro" id="IPR036383">
    <property type="entry name" value="TSP1_rpt_sf"/>
</dbReference>
<feature type="domain" description="Sushi" evidence="9">
    <location>
        <begin position="447"/>
        <end position="515"/>
    </location>
</feature>
<feature type="signal peptide" evidence="6">
    <location>
        <begin position="1"/>
        <end position="17"/>
    </location>
</feature>
<dbReference type="InterPro" id="IPR000152">
    <property type="entry name" value="EGF-type_Asp/Asn_hydroxyl_site"/>
</dbReference>
<dbReference type="Gene3D" id="2.10.25.10">
    <property type="entry name" value="Laminin"/>
    <property type="match status" value="2"/>
</dbReference>
<dbReference type="Pfam" id="PF00008">
    <property type="entry name" value="EGF"/>
    <property type="match status" value="1"/>
</dbReference>
<feature type="domain" description="Sushi" evidence="9">
    <location>
        <begin position="228"/>
        <end position="293"/>
    </location>
</feature>
<dbReference type="SMART" id="SM00032">
    <property type="entry name" value="CCP"/>
    <property type="match status" value="4"/>
</dbReference>
<dbReference type="GO" id="GO:0005509">
    <property type="term" value="F:calcium ion binding"/>
    <property type="evidence" value="ECO:0007669"/>
    <property type="project" value="InterPro"/>
</dbReference>
<feature type="chain" id="PRO_5026900971" description="Sushi, von Willebrand factor type A, EGF and pentraxin domain-containing protein 1" evidence="6">
    <location>
        <begin position="18"/>
        <end position="1454"/>
    </location>
</feature>
<feature type="domain" description="Sushi" evidence="9">
    <location>
        <begin position="294"/>
        <end position="354"/>
    </location>
</feature>
<feature type="domain" description="EGF-like" evidence="7">
    <location>
        <begin position="1024"/>
        <end position="1060"/>
    </location>
</feature>
<name>A0A6J8BLX7_MYTCO</name>
<dbReference type="CDD" id="cd00033">
    <property type="entry name" value="CCP"/>
    <property type="match status" value="2"/>
</dbReference>
<evidence type="ECO:0008006" key="12">
    <source>
        <dbReference type="Google" id="ProtNLM"/>
    </source>
</evidence>
<dbReference type="SMART" id="SM01411">
    <property type="entry name" value="Ephrin_rec_like"/>
    <property type="match status" value="2"/>
</dbReference>
<dbReference type="InterPro" id="IPR035976">
    <property type="entry name" value="Sushi/SCR/CCP_sf"/>
</dbReference>
<feature type="domain" description="EGF-like" evidence="7">
    <location>
        <begin position="1062"/>
        <end position="1098"/>
    </location>
</feature>
<dbReference type="PROSITE" id="PS50092">
    <property type="entry name" value="TSP1"/>
    <property type="match status" value="1"/>
</dbReference>
<accession>A0A6J8BLX7</accession>
<dbReference type="Pfam" id="PF07699">
    <property type="entry name" value="Ephrin_rec_like"/>
    <property type="match status" value="2"/>
</dbReference>
<dbReference type="SMART" id="SM00181">
    <property type="entry name" value="EGF"/>
    <property type="match status" value="2"/>
</dbReference>
<dbReference type="CDD" id="cd00185">
    <property type="entry name" value="TNFRSF"/>
    <property type="match status" value="1"/>
</dbReference>
<dbReference type="Gene3D" id="2.10.50.10">
    <property type="entry name" value="Tumor Necrosis Factor Receptor, subunit A, domain 2"/>
    <property type="match status" value="2"/>
</dbReference>
<dbReference type="CDD" id="cd00054">
    <property type="entry name" value="EGF_CA"/>
    <property type="match status" value="2"/>
</dbReference>
<keyword evidence="11" id="KW-1185">Reference proteome</keyword>
<dbReference type="Pfam" id="PF02494">
    <property type="entry name" value="HYR"/>
    <property type="match status" value="2"/>
</dbReference>
<dbReference type="PROSITE" id="PS00022">
    <property type="entry name" value="EGF_1"/>
    <property type="match status" value="2"/>
</dbReference>
<dbReference type="InterPro" id="IPR011641">
    <property type="entry name" value="Tyr-kin_ephrin_A/B_rcpt-like"/>
</dbReference>
<feature type="domain" description="HYR" evidence="8">
    <location>
        <begin position="142"/>
        <end position="227"/>
    </location>
</feature>
<evidence type="ECO:0000313" key="11">
    <source>
        <dbReference type="Proteomes" id="UP000507470"/>
    </source>
</evidence>
<dbReference type="EMBL" id="CACVKT020003598">
    <property type="protein sequence ID" value="CAC5384616.1"/>
    <property type="molecule type" value="Genomic_DNA"/>
</dbReference>
<evidence type="ECO:0000256" key="1">
    <source>
        <dbReference type="ARBA" id="ARBA00022737"/>
    </source>
</evidence>
<dbReference type="PRINTS" id="PR01705">
    <property type="entry name" value="TSP1REPEAT"/>
</dbReference>
<dbReference type="PANTHER" id="PTHR46343:SF2">
    <property type="entry name" value="SUSHI_VON WILLEBRAND FACTOR TYPE A_EGF_PENTRAXIN DOMAIN-CONTAINING 1"/>
    <property type="match status" value="1"/>
</dbReference>
<feature type="region of interest" description="Disordered" evidence="5">
    <location>
        <begin position="175"/>
        <end position="201"/>
    </location>
</feature>
<dbReference type="Proteomes" id="UP000507470">
    <property type="component" value="Unassembled WGS sequence"/>
</dbReference>
<dbReference type="InterPro" id="IPR000742">
    <property type="entry name" value="EGF"/>
</dbReference>
<dbReference type="Pfam" id="PF00084">
    <property type="entry name" value="Sushi"/>
    <property type="match status" value="2"/>
</dbReference>
<evidence type="ECO:0000256" key="4">
    <source>
        <dbReference type="PROSITE-ProRule" id="PRU00302"/>
    </source>
</evidence>
<evidence type="ECO:0000256" key="2">
    <source>
        <dbReference type="ARBA" id="ARBA00023157"/>
    </source>
</evidence>
<dbReference type="PROSITE" id="PS50923">
    <property type="entry name" value="SUSHI"/>
    <property type="match status" value="3"/>
</dbReference>
<dbReference type="PANTHER" id="PTHR46343">
    <property type="entry name" value="HYR DOMAIN-CONTAINING PROTEIN"/>
    <property type="match status" value="1"/>
</dbReference>
<dbReference type="PROSITE" id="PS01186">
    <property type="entry name" value="EGF_2"/>
    <property type="match status" value="2"/>
</dbReference>
<dbReference type="Pfam" id="PF00090">
    <property type="entry name" value="TSP_1"/>
    <property type="match status" value="1"/>
</dbReference>
<sequence>MRQSAWILLFLVPLVECNILEDVINKFQNEKDKTNVCSIPTDRQLLRCDVQPLHNVVPEGTMCSFIETDNSRLERVVVNYVCESGMLIAMNHMHRGTGEHRVIRKRFIGALIGILGIVTSIGSIVCGLFCPSGSSSSGGSSNSVNQPPSITCPDVADNFITSRLQDTIVITWDEPTATDPEGESVEISRTGDPSGSSFGSGSHVITYTSSDDKGNKDTCNIRFQVAVIYCLKSLYLENGKIDCDTSSRIFGTSCMFSCNNGYQLSSDNSSTVICDISNSEGTWAPSSHFTCNKKVCHSPHHPCNGRSRLTCTSDNYEHGTICYPVCNDGYSTDSTKIMVCNGDQWTGVIDPCLDSEEPKFTFCPTTIRKIADRPNGETIVKWSTPIVSDNSKNEESCGFGSSVEIQQIQGLPSGSSFEVGYHHILYNATDSSSNIAQCTFVVIIEELSCDPLVMDDEFVLVTCPNGYTYGSTCSLACFMSYKLVGDVNVTCERNTSAEEKAFWNWNNETQAFCQKLSCPKLPVPEGGALACSTASGSEVCTMSCSNKYQVGKGTPITYICSDEQIWIQGIPPNCTDKVHPRNAIGEGEFFLYYEGDCSDETTIKTIEKHFIETVRREERTEGWSNLCSGNCTIEDVTVDCGAQNGKRRKRSTESDAFHKMFKRSTEPVKITLNFKLTFLWQTDKGLWGNNEIYTKLSGFMSNRMKEFDFPNVTTGSMKFGWLEYNCPLGQVPTYNDDGTCVGCSPGQYLDNDDCLDCSKGYYQDKEYQINCKKCPSNQSTESTRSTLKNDCQDVCQPGTYSNTGVVPCSPCPLGHYQPDYGSTMCLSCPVHTFTLSTGSNDCQSMYDKRISYMNPEKYHKQFRMDVSFTTENGLMNLRSLPSNIDDYTLSVLFKLNSNSHNEYSFTVPNATVSTVWTCASIVWKKSLKEASFFWNGNKITSHIFDTATTEEIQVIGDSSIQIVALSIECSFTGFMFATEALSDSTIEDLAKSCFPTLDGVVLTMHDLYISEKSDTQLTYSKCNVFDECIARPCGQGNVCVNKQSGYQCKCLGGYSGDTCEVPPDFCELNDCRNGATCASHFSNYTCHCSVGFTGTFCESEIVNGNWGSWLSWAACSASCEGGIQTRERYCNNPTPDRYGLACVGSSTSNQSCNIDPCPVCPDFFKIYAYKNAFNCTKAEDTISCIVSCQDGYTFVRDYLPLDLYQCGPVTGYTWNARPPPCASAKSPRTLQVGTSVKYSADCSNENQISIALSQSLNELQCVQNNTCIASAVTSGCGDSRRKRSTSSLNAEVQLYSGLSQNALNLDTFYSNNIVSPGLLELITAYTDLTMSVIQMNTTDVLTLHTNGNIYTADLSSLIVTTNMICPDGSVEQDLWNVRMVHSLEMDSLLCVLKELTRTQRGKCIAKHALKDSQPITLLLQMKPNVTLNKLQNQQKSQESNEKPQLRDRHISKER</sequence>